<accession>A0A5N6KRK9</accession>
<dbReference type="InterPro" id="IPR053257">
    <property type="entry name" value="Cu-only_SOD"/>
</dbReference>
<evidence type="ECO:0000256" key="1">
    <source>
        <dbReference type="SAM" id="SignalP"/>
    </source>
</evidence>
<reference evidence="2 3" key="1">
    <citation type="submission" date="2019-06" db="EMBL/GenBank/DDBJ databases">
        <title>A chromosomal-level reference genome of Carpinus fangiana (Coryloideae, Betulaceae).</title>
        <authorList>
            <person name="Yang X."/>
            <person name="Wang Z."/>
            <person name="Zhang L."/>
            <person name="Hao G."/>
            <person name="Liu J."/>
            <person name="Yang Y."/>
        </authorList>
    </citation>
    <scope>NUCLEOTIDE SEQUENCE [LARGE SCALE GENOMIC DNA]</scope>
    <source>
        <strain evidence="2">Cfa_2016G</strain>
        <tissue evidence="2">Leaf</tissue>
    </source>
</reference>
<dbReference type="SUPFAM" id="SSF49329">
    <property type="entry name" value="Cu,Zn superoxide dismutase-like"/>
    <property type="match status" value="1"/>
</dbReference>
<evidence type="ECO:0000313" key="3">
    <source>
        <dbReference type="Proteomes" id="UP000327013"/>
    </source>
</evidence>
<feature type="signal peptide" evidence="1">
    <location>
        <begin position="1"/>
        <end position="18"/>
    </location>
</feature>
<keyword evidence="3" id="KW-1185">Reference proteome</keyword>
<keyword evidence="1" id="KW-0732">Signal</keyword>
<dbReference type="Proteomes" id="UP000327013">
    <property type="component" value="Unassembled WGS sequence"/>
</dbReference>
<dbReference type="Gene3D" id="2.60.40.200">
    <property type="entry name" value="Superoxide dismutase, copper/zinc binding domain"/>
    <property type="match status" value="1"/>
</dbReference>
<dbReference type="PANTHER" id="PTHR20910">
    <property type="entry name" value="AGAP001623-PA"/>
    <property type="match status" value="1"/>
</dbReference>
<name>A0A5N6KRK9_9ROSI</name>
<dbReference type="GO" id="GO:0046872">
    <property type="term" value="F:metal ion binding"/>
    <property type="evidence" value="ECO:0007669"/>
    <property type="project" value="InterPro"/>
</dbReference>
<feature type="chain" id="PRO_5024297603" evidence="1">
    <location>
        <begin position="19"/>
        <end position="295"/>
    </location>
</feature>
<sequence length="295" mass="29818">MKFHSLLTVASVLHLSNGATTDAPGLSTSPGHSYVANFYETDTTYGVNGSLVIAPSSMGPASVTLSIGNLPATGGPFIYHIHTHTVPKLEDGSLNCTAALTHLDPYDRGETPKCDSSKPESCQVGDLSGKHGAIPMGHEGVYTTTFTDAYISTYAGSKDDAAARAFVGSARSVVVHLANKTRIACANLEKLPNMIPAPQGGSSNQTAPYPIPGNGTLPTGTPPMVTAPGTAPHVPKSTVVMTILPTGATSTSGSGPTRTTGAAGSIQSIGAGVRVGSGAQWAAGVGMIGMLGLAF</sequence>
<organism evidence="2 3">
    <name type="scientific">Carpinus fangiana</name>
    <dbReference type="NCBI Taxonomy" id="176857"/>
    <lineage>
        <taxon>Eukaryota</taxon>
        <taxon>Viridiplantae</taxon>
        <taxon>Streptophyta</taxon>
        <taxon>Embryophyta</taxon>
        <taxon>Tracheophyta</taxon>
        <taxon>Spermatophyta</taxon>
        <taxon>Magnoliopsida</taxon>
        <taxon>eudicotyledons</taxon>
        <taxon>Gunneridae</taxon>
        <taxon>Pentapetalae</taxon>
        <taxon>rosids</taxon>
        <taxon>fabids</taxon>
        <taxon>Fagales</taxon>
        <taxon>Betulaceae</taxon>
        <taxon>Carpinus</taxon>
    </lineage>
</organism>
<dbReference type="AlphaFoldDB" id="A0A5N6KRK9"/>
<gene>
    <name evidence="2" type="ORF">FH972_022095</name>
</gene>
<dbReference type="InterPro" id="IPR036423">
    <property type="entry name" value="SOD-like_Cu/Zn_dom_sf"/>
</dbReference>
<dbReference type="OrthoDB" id="9942608at2759"/>
<dbReference type="GO" id="GO:0006801">
    <property type="term" value="P:superoxide metabolic process"/>
    <property type="evidence" value="ECO:0007669"/>
    <property type="project" value="InterPro"/>
</dbReference>
<dbReference type="PANTHER" id="PTHR20910:SF1">
    <property type="entry name" value="SUPEROXIDE DISMUTASE COPPER_ZINC BINDING DOMAIN-CONTAINING PROTEIN"/>
    <property type="match status" value="1"/>
</dbReference>
<proteinExistence type="predicted"/>
<comment type="caution">
    <text evidence="2">The sequence shown here is derived from an EMBL/GenBank/DDBJ whole genome shotgun (WGS) entry which is preliminary data.</text>
</comment>
<evidence type="ECO:0000313" key="2">
    <source>
        <dbReference type="EMBL" id="KAB8339158.1"/>
    </source>
</evidence>
<dbReference type="EMBL" id="VIBQ01000010">
    <property type="protein sequence ID" value="KAB8339158.1"/>
    <property type="molecule type" value="Genomic_DNA"/>
</dbReference>
<protein>
    <submittedName>
        <fullName evidence="2">Uncharacterized protein</fullName>
    </submittedName>
</protein>